<sequence length="137" mass="14458">VTEENSVLNLVTIVGTILFPEVVSIRIFDIPDTDYGLIGNVRPIGAVPVNTAIPLVNAIGPVGPNISHELTDTDIILQPGVYSVEYSASTVEGKGENVIPGVQLRSNGEFLPLTSSFTIANDTWKRSQTLAGGGIIT</sequence>
<evidence type="ECO:0000313" key="2">
    <source>
        <dbReference type="Proteomes" id="UP000219922"/>
    </source>
</evidence>
<evidence type="ECO:0000313" key="1">
    <source>
        <dbReference type="EMBL" id="PDZ93741.1"/>
    </source>
</evidence>
<organism evidence="1 2">
    <name type="scientific">Bacillus cereus</name>
    <dbReference type="NCBI Taxonomy" id="1396"/>
    <lineage>
        <taxon>Bacteria</taxon>
        <taxon>Bacillati</taxon>
        <taxon>Bacillota</taxon>
        <taxon>Bacilli</taxon>
        <taxon>Bacillales</taxon>
        <taxon>Bacillaceae</taxon>
        <taxon>Bacillus</taxon>
        <taxon>Bacillus cereus group</taxon>
    </lineage>
</organism>
<dbReference type="Gene3D" id="2.60.120.40">
    <property type="match status" value="1"/>
</dbReference>
<name>A0A9X6XUZ6_BACCE</name>
<gene>
    <name evidence="1" type="ORF">CON36_37590</name>
</gene>
<comment type="caution">
    <text evidence="1">The sequence shown here is derived from an EMBL/GenBank/DDBJ whole genome shotgun (WGS) entry which is preliminary data.</text>
</comment>
<feature type="non-terminal residue" evidence="1">
    <location>
        <position position="137"/>
    </location>
</feature>
<dbReference type="Proteomes" id="UP000219922">
    <property type="component" value="Unassembled WGS sequence"/>
</dbReference>
<accession>A0A9X6XUZ6</accession>
<proteinExistence type="predicted"/>
<dbReference type="InterPro" id="IPR008983">
    <property type="entry name" value="Tumour_necrosis_fac-like_dom"/>
</dbReference>
<dbReference type="AlphaFoldDB" id="A0A9X6XUZ6"/>
<reference evidence="1 2" key="1">
    <citation type="submission" date="2017-09" db="EMBL/GenBank/DDBJ databases">
        <title>Large-scale bioinformatics analysis of Bacillus genomes uncovers conserved roles of natural products in bacterial physiology.</title>
        <authorList>
            <consortium name="Agbiome Team Llc"/>
            <person name="Bleich R.M."/>
            <person name="Grubbs K.J."/>
            <person name="Santa Maria K.C."/>
            <person name="Allen S.E."/>
            <person name="Farag S."/>
            <person name="Shank E.A."/>
            <person name="Bowers A."/>
        </authorList>
    </citation>
    <scope>NUCLEOTIDE SEQUENCE [LARGE SCALE GENOMIC DNA]</scope>
    <source>
        <strain evidence="1 2">AFS092789</strain>
    </source>
</reference>
<dbReference type="EMBL" id="NVMX01000480">
    <property type="protein sequence ID" value="PDZ93741.1"/>
    <property type="molecule type" value="Genomic_DNA"/>
</dbReference>
<feature type="non-terminal residue" evidence="1">
    <location>
        <position position="1"/>
    </location>
</feature>
<protein>
    <submittedName>
        <fullName evidence="1">Uncharacterized protein</fullName>
    </submittedName>
</protein>